<evidence type="ECO:0000256" key="3">
    <source>
        <dbReference type="ARBA" id="ARBA00005349"/>
    </source>
</evidence>
<keyword evidence="10" id="KW-1185">Reference proteome</keyword>
<keyword evidence="7 9" id="KW-0503">Monooxygenase</keyword>
<evidence type="ECO:0000256" key="7">
    <source>
        <dbReference type="ARBA" id="ARBA00023033"/>
    </source>
</evidence>
<evidence type="ECO:0000313" key="10">
    <source>
        <dbReference type="Proteomes" id="UP001366060"/>
    </source>
</evidence>
<dbReference type="InterPro" id="IPR036188">
    <property type="entry name" value="FAD/NAD-bd_sf"/>
</dbReference>
<evidence type="ECO:0000256" key="5">
    <source>
        <dbReference type="ARBA" id="ARBA00022827"/>
    </source>
</evidence>
<dbReference type="PRINTS" id="PR00420">
    <property type="entry name" value="RNGMNOXGNASE"/>
</dbReference>
<dbReference type="PANTHER" id="PTHR43876:SF7">
    <property type="entry name" value="UBIQUINONE BIOSYNTHESIS MONOOXYGENASE COQ6, MITOCHONDRIAL"/>
    <property type="match status" value="1"/>
</dbReference>
<dbReference type="InterPro" id="IPR010971">
    <property type="entry name" value="UbiH/COQ6"/>
</dbReference>
<reference evidence="9 10" key="1">
    <citation type="submission" date="2024-02" db="EMBL/GenBank/DDBJ databases">
        <title>Bacteria isolated from the canopy kelp, Nereocystis luetkeana.</title>
        <authorList>
            <person name="Pfister C.A."/>
            <person name="Younker I.T."/>
            <person name="Light S.H."/>
        </authorList>
    </citation>
    <scope>NUCLEOTIDE SEQUENCE [LARGE SCALE GENOMIC DNA]</scope>
    <source>
        <strain evidence="9 10">TI.2.07</strain>
    </source>
</reference>
<dbReference type="EMBL" id="JBAKBA010000008">
    <property type="protein sequence ID" value="MEL0658534.1"/>
    <property type="molecule type" value="Genomic_DNA"/>
</dbReference>
<keyword evidence="6" id="KW-0560">Oxidoreductase</keyword>
<dbReference type="Proteomes" id="UP001366060">
    <property type="component" value="Unassembled WGS sequence"/>
</dbReference>
<comment type="similarity">
    <text evidence="3">Belongs to the UbiH/COQ6 family.</text>
</comment>
<dbReference type="Pfam" id="PF01494">
    <property type="entry name" value="FAD_binding_3"/>
    <property type="match status" value="1"/>
</dbReference>
<comment type="cofactor">
    <cofactor evidence="1">
        <name>FAD</name>
        <dbReference type="ChEBI" id="CHEBI:57692"/>
    </cofactor>
</comment>
<dbReference type="InterPro" id="IPR051205">
    <property type="entry name" value="UbiH/COQ6_monooxygenase"/>
</dbReference>
<dbReference type="Gene3D" id="3.50.50.60">
    <property type="entry name" value="FAD/NAD(P)-binding domain"/>
    <property type="match status" value="2"/>
</dbReference>
<dbReference type="SUPFAM" id="SSF51905">
    <property type="entry name" value="FAD/NAD(P)-binding domain"/>
    <property type="match status" value="1"/>
</dbReference>
<sequence>MMQSYDVTIVGGGMVGLTLAKSLAKSNLSIAIIEANEATDLSEMPESRVSAVSFASKTMLDNLGIWPLLKAQRITPYHTMQVWEKDSFGKIDFAAEQVNQKDLGYIVENKNLQQSLLSGVEQQDNVTFFCPDSLQSMAIGDGEAWLTLSSGKQLTSKLVVAADGANSWVRQQLNIPLTQWDYHHHAIVATVKTVEPHQACARQIFTGQGPLAFLPLYDQNTCSIVWSLPPMQAELLLALDDQAFNQQLTRAFDNRLGLCEVQGERKSIPLSMRYARDFAKHRVALIGDAAHTIHPLAGQGVNLGLLDAACLGQEILQNATLGNDIGLYNNLRHFERWRKTEATEMIASMELLKQLFNGVNPVQKILRDVALLMADNISPLKKQFIKQAMGLGGNKPTLCLPIATVE</sequence>
<evidence type="ECO:0000256" key="2">
    <source>
        <dbReference type="ARBA" id="ARBA00004749"/>
    </source>
</evidence>
<gene>
    <name evidence="9" type="ORF">V6255_05200</name>
</gene>
<evidence type="ECO:0000259" key="8">
    <source>
        <dbReference type="Pfam" id="PF01494"/>
    </source>
</evidence>
<dbReference type="InterPro" id="IPR018168">
    <property type="entry name" value="Ubi_Hdrlase_CS"/>
</dbReference>
<proteinExistence type="inferred from homology"/>
<protein>
    <submittedName>
        <fullName evidence="9">FAD-dependent monooxygenase</fullName>
    </submittedName>
</protein>
<keyword evidence="5" id="KW-0274">FAD</keyword>
<dbReference type="PROSITE" id="PS01304">
    <property type="entry name" value="UBIH"/>
    <property type="match status" value="1"/>
</dbReference>
<organism evidence="9 10">
    <name type="scientific">Psychromonas arctica</name>
    <dbReference type="NCBI Taxonomy" id="168275"/>
    <lineage>
        <taxon>Bacteria</taxon>
        <taxon>Pseudomonadati</taxon>
        <taxon>Pseudomonadota</taxon>
        <taxon>Gammaproteobacteria</taxon>
        <taxon>Alteromonadales</taxon>
        <taxon>Psychromonadaceae</taxon>
        <taxon>Psychromonas</taxon>
    </lineage>
</organism>
<feature type="domain" description="FAD-binding" evidence="8">
    <location>
        <begin position="5"/>
        <end position="315"/>
    </location>
</feature>
<dbReference type="GO" id="GO:0004497">
    <property type="term" value="F:monooxygenase activity"/>
    <property type="evidence" value="ECO:0007669"/>
    <property type="project" value="UniProtKB-KW"/>
</dbReference>
<dbReference type="RefSeq" id="WP_341627186.1">
    <property type="nucleotide sequence ID" value="NZ_JBAKBA010000008.1"/>
</dbReference>
<evidence type="ECO:0000256" key="4">
    <source>
        <dbReference type="ARBA" id="ARBA00022630"/>
    </source>
</evidence>
<comment type="pathway">
    <text evidence="2">Cofactor biosynthesis; ubiquinone biosynthesis.</text>
</comment>
<name>A0ABU9H9H7_9GAMM</name>
<evidence type="ECO:0000256" key="6">
    <source>
        <dbReference type="ARBA" id="ARBA00023002"/>
    </source>
</evidence>
<dbReference type="PANTHER" id="PTHR43876">
    <property type="entry name" value="UBIQUINONE BIOSYNTHESIS MONOOXYGENASE COQ6, MITOCHONDRIAL"/>
    <property type="match status" value="1"/>
</dbReference>
<accession>A0ABU9H9H7</accession>
<comment type="caution">
    <text evidence="9">The sequence shown here is derived from an EMBL/GenBank/DDBJ whole genome shotgun (WGS) entry which is preliminary data.</text>
</comment>
<keyword evidence="4" id="KW-0285">Flavoprotein</keyword>
<evidence type="ECO:0000256" key="1">
    <source>
        <dbReference type="ARBA" id="ARBA00001974"/>
    </source>
</evidence>
<dbReference type="NCBIfam" id="TIGR01988">
    <property type="entry name" value="Ubi-OHases"/>
    <property type="match status" value="1"/>
</dbReference>
<evidence type="ECO:0000313" key="9">
    <source>
        <dbReference type="EMBL" id="MEL0658534.1"/>
    </source>
</evidence>
<dbReference type="InterPro" id="IPR002938">
    <property type="entry name" value="FAD-bd"/>
</dbReference>